<dbReference type="RefSeq" id="XP_025373333.1">
    <property type="nucleotide sequence ID" value="XM_025517703.1"/>
</dbReference>
<dbReference type="Pfam" id="PF07818">
    <property type="entry name" value="HCNGP"/>
    <property type="match status" value="1"/>
</dbReference>
<dbReference type="STRING" id="1522189.A0A316WEJ3"/>
<keyword evidence="3" id="KW-1185">Reference proteome</keyword>
<reference evidence="2 3" key="1">
    <citation type="journal article" date="2018" name="Mol. Biol. Evol.">
        <title>Broad Genomic Sampling Reveals a Smut Pathogenic Ancestry of the Fungal Clade Ustilaginomycotina.</title>
        <authorList>
            <person name="Kijpornyongpan T."/>
            <person name="Mondo S.J."/>
            <person name="Barry K."/>
            <person name="Sandor L."/>
            <person name="Lee J."/>
            <person name="Lipzen A."/>
            <person name="Pangilinan J."/>
            <person name="LaButti K."/>
            <person name="Hainaut M."/>
            <person name="Henrissat B."/>
            <person name="Grigoriev I.V."/>
            <person name="Spatafora J.W."/>
            <person name="Aime M.C."/>
        </authorList>
    </citation>
    <scope>NUCLEOTIDE SEQUENCE [LARGE SCALE GENOMIC DNA]</scope>
    <source>
        <strain evidence="2 3">MCA 4658</strain>
    </source>
</reference>
<dbReference type="GeneID" id="37039573"/>
<dbReference type="EMBL" id="KZ819352">
    <property type="protein sequence ID" value="PWN46173.1"/>
    <property type="molecule type" value="Genomic_DNA"/>
</dbReference>
<protein>
    <recommendedName>
        <fullName evidence="4">HCNGP-domain-containing protein</fullName>
    </recommendedName>
</protein>
<dbReference type="AlphaFoldDB" id="A0A316WEJ3"/>
<accession>A0A316WEJ3</accession>
<feature type="compositionally biased region" description="Polar residues" evidence="1">
    <location>
        <begin position="82"/>
        <end position="91"/>
    </location>
</feature>
<organism evidence="2 3">
    <name type="scientific">Ceraceosorus guamensis</name>
    <dbReference type="NCBI Taxonomy" id="1522189"/>
    <lineage>
        <taxon>Eukaryota</taxon>
        <taxon>Fungi</taxon>
        <taxon>Dikarya</taxon>
        <taxon>Basidiomycota</taxon>
        <taxon>Ustilaginomycotina</taxon>
        <taxon>Exobasidiomycetes</taxon>
        <taxon>Ceraceosorales</taxon>
        <taxon>Ceraceosoraceae</taxon>
        <taxon>Ceraceosorus</taxon>
    </lineage>
</organism>
<name>A0A316WEJ3_9BASI</name>
<dbReference type="GO" id="GO:0006355">
    <property type="term" value="P:regulation of DNA-templated transcription"/>
    <property type="evidence" value="ECO:0007669"/>
    <property type="project" value="InterPro"/>
</dbReference>
<evidence type="ECO:0000256" key="1">
    <source>
        <dbReference type="SAM" id="MobiDB-lite"/>
    </source>
</evidence>
<sequence length="233" mass="24828">MGTSPAAQSPLERPTSQLLSPHGAGHAPTAGTKGTSLGVKRAGSPAASSPSRQKLNAHASRSLVGASSLRQELSPEPRADSTEQTSETSNAGPFRMAGGVVADSQALLSLLGPPPLVDRDGLEDHEWGLGLPSRGDVNVATQEKLAIFHGLKAQGTHFNVSLARNRQLRNPHIFDKLVRWVEVDESGTLYPDMAPNTWAATKSERRAMVREGGKDRLGERYARYLLARTLGGL</sequence>
<proteinExistence type="predicted"/>
<evidence type="ECO:0000313" key="2">
    <source>
        <dbReference type="EMBL" id="PWN46173.1"/>
    </source>
</evidence>
<feature type="region of interest" description="Disordered" evidence="1">
    <location>
        <begin position="1"/>
        <end position="96"/>
    </location>
</feature>
<dbReference type="InterPro" id="IPR012479">
    <property type="entry name" value="SAP30BP"/>
</dbReference>
<dbReference type="OrthoDB" id="1714508at2759"/>
<dbReference type="InParanoid" id="A0A316WEJ3"/>
<evidence type="ECO:0000313" key="3">
    <source>
        <dbReference type="Proteomes" id="UP000245783"/>
    </source>
</evidence>
<dbReference type="Proteomes" id="UP000245783">
    <property type="component" value="Unassembled WGS sequence"/>
</dbReference>
<evidence type="ECO:0008006" key="4">
    <source>
        <dbReference type="Google" id="ProtNLM"/>
    </source>
</evidence>
<gene>
    <name evidence="2" type="ORF">IE81DRAFT_86189</name>
</gene>